<dbReference type="NCBIfam" id="NF002298">
    <property type="entry name" value="PRK01222.1-4"/>
    <property type="match status" value="1"/>
</dbReference>
<dbReference type="Pfam" id="PF00697">
    <property type="entry name" value="PRAI"/>
    <property type="match status" value="1"/>
</dbReference>
<evidence type="ECO:0000256" key="1">
    <source>
        <dbReference type="ARBA" id="ARBA00001164"/>
    </source>
</evidence>
<proteinExistence type="inferred from homology"/>
<dbReference type="InterPro" id="IPR001240">
    <property type="entry name" value="PRAI_dom"/>
</dbReference>
<gene>
    <name evidence="10" type="primary">trpF</name>
    <name evidence="12" type="ordered locus">Desti_4115</name>
</gene>
<sequence>MLDTHVRVKICGITRIEDAIAAVRSGADALGFVFYAGSPRFIHPEDARDIIRRMPPFVTTVGVFVNEERNRIEAMSRTSGIHSIQLHGSEHPEDCSGFDRPVFKALRVSGLESLASIQLYETAGILLDSAVPGTWGGTGTVPDWKCIGDFLDKDISGIRKRLILAGGLTAENVKMAVKIVRPWAVDVSSGVEFEPGIKNHEKMKEFTYAVHCATCA</sequence>
<comment type="similarity">
    <text evidence="3 10">Belongs to the TrpF family.</text>
</comment>
<evidence type="ECO:0000259" key="11">
    <source>
        <dbReference type="Pfam" id="PF00697"/>
    </source>
</evidence>
<name>I4CB12_DESTA</name>
<dbReference type="KEGG" id="dti:Desti_4115"/>
<dbReference type="EMBL" id="CP003360">
    <property type="protein sequence ID" value="AFM26753.1"/>
    <property type="molecule type" value="Genomic_DNA"/>
</dbReference>
<reference evidence="13" key="1">
    <citation type="submission" date="2012-06" db="EMBL/GenBank/DDBJ databases">
        <title>Complete sequence of chromosome of Desulfomonile tiedjei DSM 6799.</title>
        <authorList>
            <person name="Lucas S."/>
            <person name="Copeland A."/>
            <person name="Lapidus A."/>
            <person name="Glavina del Rio T."/>
            <person name="Dalin E."/>
            <person name="Tice H."/>
            <person name="Bruce D."/>
            <person name="Goodwin L."/>
            <person name="Pitluck S."/>
            <person name="Peters L."/>
            <person name="Ovchinnikova G."/>
            <person name="Zeytun A."/>
            <person name="Lu M."/>
            <person name="Kyrpides N."/>
            <person name="Mavromatis K."/>
            <person name="Ivanova N."/>
            <person name="Brettin T."/>
            <person name="Detter J.C."/>
            <person name="Han C."/>
            <person name="Larimer F."/>
            <person name="Land M."/>
            <person name="Hauser L."/>
            <person name="Markowitz V."/>
            <person name="Cheng J.-F."/>
            <person name="Hugenholtz P."/>
            <person name="Woyke T."/>
            <person name="Wu D."/>
            <person name="Spring S."/>
            <person name="Schroeder M."/>
            <person name="Brambilla E."/>
            <person name="Klenk H.-P."/>
            <person name="Eisen J.A."/>
        </authorList>
    </citation>
    <scope>NUCLEOTIDE SEQUENCE [LARGE SCALE GENOMIC DNA]</scope>
    <source>
        <strain evidence="13">ATCC 49306 / DSM 6799 / DCB-1</strain>
    </source>
</reference>
<dbReference type="SUPFAM" id="SSF51366">
    <property type="entry name" value="Ribulose-phoshate binding barrel"/>
    <property type="match status" value="1"/>
</dbReference>
<evidence type="ECO:0000256" key="3">
    <source>
        <dbReference type="ARBA" id="ARBA00007571"/>
    </source>
</evidence>
<dbReference type="EC" id="5.3.1.24" evidence="4 10"/>
<dbReference type="GO" id="GO:0004640">
    <property type="term" value="F:phosphoribosylanthranilate isomerase activity"/>
    <property type="evidence" value="ECO:0007669"/>
    <property type="project" value="UniProtKB-UniRule"/>
</dbReference>
<comment type="catalytic activity">
    <reaction evidence="1 10">
        <text>N-(5-phospho-beta-D-ribosyl)anthranilate = 1-(2-carboxyphenylamino)-1-deoxy-D-ribulose 5-phosphate</text>
        <dbReference type="Rhea" id="RHEA:21540"/>
        <dbReference type="ChEBI" id="CHEBI:18277"/>
        <dbReference type="ChEBI" id="CHEBI:58613"/>
        <dbReference type="EC" id="5.3.1.24"/>
    </reaction>
</comment>
<dbReference type="FunFam" id="3.20.20.70:FF:000075">
    <property type="entry name" value="Tryptophan biosynthesis protein TRP1"/>
    <property type="match status" value="1"/>
</dbReference>
<accession>I4CB12</accession>
<comment type="pathway">
    <text evidence="2 10">Amino-acid biosynthesis; L-tryptophan biosynthesis; L-tryptophan from chorismate: step 3/5.</text>
</comment>
<dbReference type="InterPro" id="IPR011060">
    <property type="entry name" value="RibuloseP-bd_barrel"/>
</dbReference>
<evidence type="ECO:0000256" key="4">
    <source>
        <dbReference type="ARBA" id="ARBA00012572"/>
    </source>
</evidence>
<dbReference type="GO" id="GO:0000162">
    <property type="term" value="P:L-tryptophan biosynthetic process"/>
    <property type="evidence" value="ECO:0007669"/>
    <property type="project" value="UniProtKB-UniRule"/>
</dbReference>
<evidence type="ECO:0000256" key="2">
    <source>
        <dbReference type="ARBA" id="ARBA00004664"/>
    </source>
</evidence>
<dbReference type="InterPro" id="IPR013785">
    <property type="entry name" value="Aldolase_TIM"/>
</dbReference>
<evidence type="ECO:0000313" key="12">
    <source>
        <dbReference type="EMBL" id="AFM26753.1"/>
    </source>
</evidence>
<dbReference type="PATRIC" id="fig|706587.4.peg.4664"/>
<dbReference type="Gene3D" id="3.20.20.70">
    <property type="entry name" value="Aldolase class I"/>
    <property type="match status" value="1"/>
</dbReference>
<dbReference type="HAMAP" id="MF_00135">
    <property type="entry name" value="PRAI"/>
    <property type="match status" value="1"/>
</dbReference>
<dbReference type="RefSeq" id="WP_014811877.1">
    <property type="nucleotide sequence ID" value="NC_018025.1"/>
</dbReference>
<keyword evidence="7 10" id="KW-0822">Tryptophan biosynthesis</keyword>
<dbReference type="Proteomes" id="UP000006055">
    <property type="component" value="Chromosome"/>
</dbReference>
<keyword evidence="9 10" id="KW-0413">Isomerase</keyword>
<dbReference type="PANTHER" id="PTHR42894">
    <property type="entry name" value="N-(5'-PHOSPHORIBOSYL)ANTHRANILATE ISOMERASE"/>
    <property type="match status" value="1"/>
</dbReference>
<evidence type="ECO:0000256" key="9">
    <source>
        <dbReference type="ARBA" id="ARBA00023235"/>
    </source>
</evidence>
<dbReference type="STRING" id="706587.Desti_4115"/>
<dbReference type="InterPro" id="IPR044643">
    <property type="entry name" value="TrpF_fam"/>
</dbReference>
<protein>
    <recommendedName>
        <fullName evidence="5 10">N-(5'-phosphoribosyl)anthranilate isomerase</fullName>
        <shortName evidence="10">PRAI</shortName>
        <ecNumber evidence="4 10">5.3.1.24</ecNumber>
    </recommendedName>
</protein>
<evidence type="ECO:0000256" key="6">
    <source>
        <dbReference type="ARBA" id="ARBA00022605"/>
    </source>
</evidence>
<evidence type="ECO:0000256" key="7">
    <source>
        <dbReference type="ARBA" id="ARBA00022822"/>
    </source>
</evidence>
<dbReference type="UniPathway" id="UPA00035">
    <property type="reaction ID" value="UER00042"/>
</dbReference>
<evidence type="ECO:0000256" key="5">
    <source>
        <dbReference type="ARBA" id="ARBA00022272"/>
    </source>
</evidence>
<feature type="domain" description="N-(5'phosphoribosyl) anthranilate isomerase (PRAI)" evidence="11">
    <location>
        <begin position="8"/>
        <end position="207"/>
    </location>
</feature>
<dbReference type="AlphaFoldDB" id="I4CB12"/>
<evidence type="ECO:0000256" key="10">
    <source>
        <dbReference type="HAMAP-Rule" id="MF_00135"/>
    </source>
</evidence>
<dbReference type="eggNOG" id="COG0135">
    <property type="taxonomic scope" value="Bacteria"/>
</dbReference>
<dbReference type="PANTHER" id="PTHR42894:SF1">
    <property type="entry name" value="N-(5'-PHOSPHORIBOSYL)ANTHRANILATE ISOMERASE"/>
    <property type="match status" value="1"/>
</dbReference>
<organism evidence="12 13">
    <name type="scientific">Desulfomonile tiedjei (strain ATCC 49306 / DSM 6799 / DCB-1)</name>
    <dbReference type="NCBI Taxonomy" id="706587"/>
    <lineage>
        <taxon>Bacteria</taxon>
        <taxon>Pseudomonadati</taxon>
        <taxon>Thermodesulfobacteriota</taxon>
        <taxon>Desulfomonilia</taxon>
        <taxon>Desulfomonilales</taxon>
        <taxon>Desulfomonilaceae</taxon>
        <taxon>Desulfomonile</taxon>
    </lineage>
</organism>
<keyword evidence="6 10" id="KW-0028">Amino-acid biosynthesis</keyword>
<evidence type="ECO:0000313" key="13">
    <source>
        <dbReference type="Proteomes" id="UP000006055"/>
    </source>
</evidence>
<dbReference type="HOGENOM" id="CLU_076364_2_0_7"/>
<keyword evidence="13" id="KW-1185">Reference proteome</keyword>
<dbReference type="OrthoDB" id="9796196at2"/>
<dbReference type="CDD" id="cd00405">
    <property type="entry name" value="PRAI"/>
    <property type="match status" value="1"/>
</dbReference>
<keyword evidence="8 10" id="KW-0057">Aromatic amino acid biosynthesis</keyword>
<evidence type="ECO:0000256" key="8">
    <source>
        <dbReference type="ARBA" id="ARBA00023141"/>
    </source>
</evidence>